<accession>A0A951QR06</accession>
<dbReference type="EMBL" id="JAHHGZ010000036">
    <property type="protein sequence ID" value="MBW4670884.1"/>
    <property type="molecule type" value="Genomic_DNA"/>
</dbReference>
<reference evidence="2" key="1">
    <citation type="submission" date="2021-05" db="EMBL/GenBank/DDBJ databases">
        <authorList>
            <person name="Pietrasiak N."/>
            <person name="Ward R."/>
            <person name="Stajich J.E."/>
            <person name="Kurbessoian T."/>
        </authorList>
    </citation>
    <scope>NUCLEOTIDE SEQUENCE</scope>
    <source>
        <strain evidence="2">GSE-NOS-MK-12-04C</strain>
    </source>
</reference>
<feature type="signal peptide" evidence="1">
    <location>
        <begin position="1"/>
        <end position="18"/>
    </location>
</feature>
<keyword evidence="1" id="KW-0732">Signal</keyword>
<evidence type="ECO:0000256" key="1">
    <source>
        <dbReference type="SAM" id="SignalP"/>
    </source>
</evidence>
<sequence>MLSLLVVANTIPISTAFAQSTAPSPTGNGGNIDISPTAAPRFNCGPHLITFRVKEPQGTSIRCVKLSEGRPGNPRIPQFAWYGEYNLPGGTWSNPVEIKVTGALTENWQRVDSVPYKPLPKLIKCGRYFQEYKVSDLVGRRTGSGLRCILNELPESFDFRLPLAKPVTTWFGNGYWGRTTNTYSHLGTFSHNGYGASDICGLDPTCNTFGWGSLKFTIVPDGFDVTGAWSEKWRR</sequence>
<comment type="caution">
    <text evidence="2">The sequence shown here is derived from an EMBL/GenBank/DDBJ whole genome shotgun (WGS) entry which is preliminary data.</text>
</comment>
<evidence type="ECO:0008006" key="4">
    <source>
        <dbReference type="Google" id="ProtNLM"/>
    </source>
</evidence>
<proteinExistence type="predicted"/>
<protein>
    <recommendedName>
        <fullName evidence="4">Secreted protein</fullName>
    </recommendedName>
</protein>
<evidence type="ECO:0000313" key="3">
    <source>
        <dbReference type="Proteomes" id="UP000729701"/>
    </source>
</evidence>
<reference evidence="2" key="2">
    <citation type="journal article" date="2022" name="Microbiol. Resour. Announc.">
        <title>Metagenome Sequencing to Explore Phylogenomics of Terrestrial Cyanobacteria.</title>
        <authorList>
            <person name="Ward R.D."/>
            <person name="Stajich J.E."/>
            <person name="Johansen J.R."/>
            <person name="Huntemann M."/>
            <person name="Clum A."/>
            <person name="Foster B."/>
            <person name="Foster B."/>
            <person name="Roux S."/>
            <person name="Palaniappan K."/>
            <person name="Varghese N."/>
            <person name="Mukherjee S."/>
            <person name="Reddy T.B.K."/>
            <person name="Daum C."/>
            <person name="Copeland A."/>
            <person name="Chen I.A."/>
            <person name="Ivanova N.N."/>
            <person name="Kyrpides N.C."/>
            <person name="Shapiro N."/>
            <person name="Eloe-Fadrosh E.A."/>
            <person name="Pietrasiak N."/>
        </authorList>
    </citation>
    <scope>NUCLEOTIDE SEQUENCE</scope>
    <source>
        <strain evidence="2">GSE-NOS-MK-12-04C</strain>
    </source>
</reference>
<feature type="chain" id="PRO_5037199743" description="Secreted protein" evidence="1">
    <location>
        <begin position="19"/>
        <end position="235"/>
    </location>
</feature>
<organism evidence="2 3">
    <name type="scientific">Cyanomargarita calcarea GSE-NOS-MK-12-04C</name>
    <dbReference type="NCBI Taxonomy" id="2839659"/>
    <lineage>
        <taxon>Bacteria</taxon>
        <taxon>Bacillati</taxon>
        <taxon>Cyanobacteriota</taxon>
        <taxon>Cyanophyceae</taxon>
        <taxon>Nostocales</taxon>
        <taxon>Cyanomargaritaceae</taxon>
        <taxon>Cyanomargarita</taxon>
    </lineage>
</organism>
<name>A0A951QR06_9CYAN</name>
<evidence type="ECO:0000313" key="2">
    <source>
        <dbReference type="EMBL" id="MBW4670884.1"/>
    </source>
</evidence>
<gene>
    <name evidence="2" type="ORF">KME60_26540</name>
</gene>
<dbReference type="Proteomes" id="UP000729701">
    <property type="component" value="Unassembled WGS sequence"/>
</dbReference>
<dbReference type="AlphaFoldDB" id="A0A951QR06"/>